<sequence length="86" mass="9579">MLPLLLPPRRLALSPKILPSLIGEHSAPSFQFQVEEPQADLRALASSENSLDFCFVITDTHMSQTWSGIEDSDQLHGFKLKFINVG</sequence>
<proteinExistence type="predicted"/>
<name>A0AAU9P9H6_9ASTR</name>
<protein>
    <submittedName>
        <fullName evidence="1">Uncharacterized protein</fullName>
    </submittedName>
</protein>
<accession>A0AAU9P9H6</accession>
<reference evidence="1 2" key="1">
    <citation type="submission" date="2022-01" db="EMBL/GenBank/DDBJ databases">
        <authorList>
            <person name="Xiong W."/>
            <person name="Schranz E."/>
        </authorList>
    </citation>
    <scope>NUCLEOTIDE SEQUENCE [LARGE SCALE GENOMIC DNA]</scope>
</reference>
<gene>
    <name evidence="1" type="ORF">LVIROSA_LOCUS32408</name>
</gene>
<organism evidence="1 2">
    <name type="scientific">Lactuca virosa</name>
    <dbReference type="NCBI Taxonomy" id="75947"/>
    <lineage>
        <taxon>Eukaryota</taxon>
        <taxon>Viridiplantae</taxon>
        <taxon>Streptophyta</taxon>
        <taxon>Embryophyta</taxon>
        <taxon>Tracheophyta</taxon>
        <taxon>Spermatophyta</taxon>
        <taxon>Magnoliopsida</taxon>
        <taxon>eudicotyledons</taxon>
        <taxon>Gunneridae</taxon>
        <taxon>Pentapetalae</taxon>
        <taxon>asterids</taxon>
        <taxon>campanulids</taxon>
        <taxon>Asterales</taxon>
        <taxon>Asteraceae</taxon>
        <taxon>Cichorioideae</taxon>
        <taxon>Cichorieae</taxon>
        <taxon>Lactucinae</taxon>
        <taxon>Lactuca</taxon>
    </lineage>
</organism>
<dbReference type="AlphaFoldDB" id="A0AAU9P9H6"/>
<dbReference type="EMBL" id="CAKMRJ010005523">
    <property type="protein sequence ID" value="CAH1446735.1"/>
    <property type="molecule type" value="Genomic_DNA"/>
</dbReference>
<evidence type="ECO:0000313" key="1">
    <source>
        <dbReference type="EMBL" id="CAH1446735.1"/>
    </source>
</evidence>
<comment type="caution">
    <text evidence="1">The sequence shown here is derived from an EMBL/GenBank/DDBJ whole genome shotgun (WGS) entry which is preliminary data.</text>
</comment>
<dbReference type="Proteomes" id="UP001157418">
    <property type="component" value="Unassembled WGS sequence"/>
</dbReference>
<keyword evidence="2" id="KW-1185">Reference proteome</keyword>
<evidence type="ECO:0000313" key="2">
    <source>
        <dbReference type="Proteomes" id="UP001157418"/>
    </source>
</evidence>